<comment type="caution">
    <text evidence="3">The sequence shown here is derived from an EMBL/GenBank/DDBJ whole genome shotgun (WGS) entry which is preliminary data.</text>
</comment>
<dbReference type="InterPro" id="IPR029787">
    <property type="entry name" value="Nucleotide_cyclase"/>
</dbReference>
<dbReference type="PANTHER" id="PTHR46663:SF2">
    <property type="entry name" value="GGDEF DOMAIN-CONTAINING PROTEIN"/>
    <property type="match status" value="1"/>
</dbReference>
<dbReference type="Proteomes" id="UP001501470">
    <property type="component" value="Unassembled WGS sequence"/>
</dbReference>
<evidence type="ECO:0000256" key="1">
    <source>
        <dbReference type="SAM" id="Phobius"/>
    </source>
</evidence>
<dbReference type="NCBIfam" id="TIGR00254">
    <property type="entry name" value="GGDEF"/>
    <property type="match status" value="1"/>
</dbReference>
<reference evidence="3 4" key="1">
    <citation type="journal article" date="2019" name="Int. J. Syst. Evol. Microbiol.">
        <title>The Global Catalogue of Microorganisms (GCM) 10K type strain sequencing project: providing services to taxonomists for standard genome sequencing and annotation.</title>
        <authorList>
            <consortium name="The Broad Institute Genomics Platform"/>
            <consortium name="The Broad Institute Genome Sequencing Center for Infectious Disease"/>
            <person name="Wu L."/>
            <person name="Ma J."/>
        </authorList>
    </citation>
    <scope>NUCLEOTIDE SEQUENCE [LARGE SCALE GENOMIC DNA]</scope>
    <source>
        <strain evidence="3 4">JCM 15933</strain>
    </source>
</reference>
<dbReference type="CDD" id="cd01949">
    <property type="entry name" value="GGDEF"/>
    <property type="match status" value="1"/>
</dbReference>
<name>A0ABN2AX08_9ACTN</name>
<dbReference type="Pfam" id="PF00990">
    <property type="entry name" value="GGDEF"/>
    <property type="match status" value="1"/>
</dbReference>
<dbReference type="Gene3D" id="3.30.70.270">
    <property type="match status" value="1"/>
</dbReference>
<dbReference type="InterPro" id="IPR043128">
    <property type="entry name" value="Rev_trsase/Diguanyl_cyclase"/>
</dbReference>
<dbReference type="PANTHER" id="PTHR46663">
    <property type="entry name" value="DIGUANYLATE CYCLASE DGCT-RELATED"/>
    <property type="match status" value="1"/>
</dbReference>
<keyword evidence="4" id="KW-1185">Reference proteome</keyword>
<organism evidence="3 4">
    <name type="scientific">Dactylosporangium maewongense</name>
    <dbReference type="NCBI Taxonomy" id="634393"/>
    <lineage>
        <taxon>Bacteria</taxon>
        <taxon>Bacillati</taxon>
        <taxon>Actinomycetota</taxon>
        <taxon>Actinomycetes</taxon>
        <taxon>Micromonosporales</taxon>
        <taxon>Micromonosporaceae</taxon>
        <taxon>Dactylosporangium</taxon>
    </lineage>
</organism>
<proteinExistence type="predicted"/>
<dbReference type="InterPro" id="IPR000160">
    <property type="entry name" value="GGDEF_dom"/>
</dbReference>
<keyword evidence="1" id="KW-1133">Transmembrane helix</keyword>
<dbReference type="SMART" id="SM00267">
    <property type="entry name" value="GGDEF"/>
    <property type="match status" value="1"/>
</dbReference>
<feature type="domain" description="GGDEF" evidence="2">
    <location>
        <begin position="323"/>
        <end position="463"/>
    </location>
</feature>
<dbReference type="EMBL" id="BAAAQD010000010">
    <property type="protein sequence ID" value="GAA1527305.1"/>
    <property type="molecule type" value="Genomic_DNA"/>
</dbReference>
<dbReference type="RefSeq" id="WP_344504548.1">
    <property type="nucleotide sequence ID" value="NZ_BAAAQD010000010.1"/>
</dbReference>
<dbReference type="PROSITE" id="PS50887">
    <property type="entry name" value="GGDEF"/>
    <property type="match status" value="1"/>
</dbReference>
<keyword evidence="1" id="KW-0472">Membrane</keyword>
<evidence type="ECO:0000259" key="2">
    <source>
        <dbReference type="PROSITE" id="PS50887"/>
    </source>
</evidence>
<evidence type="ECO:0000313" key="3">
    <source>
        <dbReference type="EMBL" id="GAA1527305.1"/>
    </source>
</evidence>
<dbReference type="InterPro" id="IPR052163">
    <property type="entry name" value="DGC-Regulatory_Protein"/>
</dbReference>
<evidence type="ECO:0000313" key="4">
    <source>
        <dbReference type="Proteomes" id="UP001501470"/>
    </source>
</evidence>
<protein>
    <recommendedName>
        <fullName evidence="2">GGDEF domain-containing protein</fullName>
    </recommendedName>
</protein>
<dbReference type="SUPFAM" id="SSF55073">
    <property type="entry name" value="Nucleotide cyclase"/>
    <property type="match status" value="1"/>
</dbReference>
<feature type="transmembrane region" description="Helical" evidence="1">
    <location>
        <begin position="114"/>
        <end position="132"/>
    </location>
</feature>
<sequence length="475" mass="49607">MNLRRLAPPKQLGGRIRWLFVIFGVFNLVTVLPRVLGHGTGPVTARVAAAVAAVALAGWWLRRYRLGTFPAWMIPFEALALLAIGLGMRDWVATLGLLFVFVSFRGLYGTWRHVLAFTVLVFAAAVAGVALTEPSHVAQFLQQAPGVPPLALFTAAVAESTRRQERAAARERVFARLGSTLATTQDRETILRLSAEAAVELLDGIPGGWAVTVVDDLVVTAAGPVPVELLTGPVPPAAEGGGVRIPLRSDKQHFGDLLVGNGSAEVRPSLAALAAQTSLGLVNAEHAADLHYQAFHDNLTGLANRSLLREHLGHALARAGRGSPVAVLLIDLDGFKQVNDTYGHAAGDQLLVAVAQRLRDGIRGADTAARLGGDEFAVVLDGMDAAGDAVHVAGRLLAAIQEPVPNAVLGATGTAGAALLPQASIGVAGWRGHAGIDELLHDADVAMYAAKTAGKGRVAHRDETGTVRLAAALTS</sequence>
<gene>
    <name evidence="3" type="ORF">GCM10009827_050450</name>
</gene>
<keyword evidence="1" id="KW-0812">Transmembrane</keyword>
<accession>A0ABN2AX08</accession>
<feature type="transmembrane region" description="Helical" evidence="1">
    <location>
        <begin position="16"/>
        <end position="36"/>
    </location>
</feature>
<feature type="transmembrane region" description="Helical" evidence="1">
    <location>
        <begin position="43"/>
        <end position="61"/>
    </location>
</feature>